<reference evidence="2" key="1">
    <citation type="submission" date="2009-05" db="EMBL/GenBank/DDBJ databases">
        <authorList>
            <person name="Harkins D.M."/>
            <person name="DeShazer D."/>
            <person name="Woods D.E."/>
            <person name="Brinkac L.M."/>
            <person name="Brown K.A."/>
            <person name="Hung G.C."/>
            <person name="Tuanyok A."/>
            <person name="Zhang B."/>
            <person name="Nierman W.C."/>
        </authorList>
    </citation>
    <scope>NUCLEOTIDE SEQUENCE [LARGE SCALE GENOMIC DNA]</scope>
    <source>
        <strain evidence="2">1710a</strain>
    </source>
</reference>
<evidence type="ECO:0000256" key="1">
    <source>
        <dbReference type="SAM" id="Phobius"/>
    </source>
</evidence>
<dbReference type="Proteomes" id="UP000001812">
    <property type="component" value="Chromosome II"/>
</dbReference>
<proteinExistence type="predicted"/>
<dbReference type="EMBL" id="CM000833">
    <property type="protein sequence ID" value="EET04774.1"/>
    <property type="molecule type" value="Genomic_DNA"/>
</dbReference>
<keyword evidence="1" id="KW-0812">Transmembrane</keyword>
<dbReference type="HOGENOM" id="CLU_3286314_0_0_4"/>
<accession>A0A0E1VX80</accession>
<feature type="transmembrane region" description="Helical" evidence="1">
    <location>
        <begin position="20"/>
        <end position="39"/>
    </location>
</feature>
<keyword evidence="1" id="KW-1133">Transmembrane helix</keyword>
<gene>
    <name evidence="2" type="ORF">BURPS1710A_A0642</name>
</gene>
<name>A0A0E1VX80_BURPE</name>
<organism evidence="2">
    <name type="scientific">Burkholderia pseudomallei 1710a</name>
    <dbReference type="NCBI Taxonomy" id="320371"/>
    <lineage>
        <taxon>Bacteria</taxon>
        <taxon>Pseudomonadati</taxon>
        <taxon>Pseudomonadota</taxon>
        <taxon>Betaproteobacteria</taxon>
        <taxon>Burkholderiales</taxon>
        <taxon>Burkholderiaceae</taxon>
        <taxon>Burkholderia</taxon>
        <taxon>pseudomallei group</taxon>
    </lineage>
</organism>
<evidence type="ECO:0000313" key="2">
    <source>
        <dbReference type="EMBL" id="EET04774.1"/>
    </source>
</evidence>
<protein>
    <submittedName>
        <fullName evidence="2">Uncharacterized protein</fullName>
    </submittedName>
</protein>
<keyword evidence="1" id="KW-0472">Membrane</keyword>
<sequence>MSGRAIARRVGRRATRRPRAFTLAASVAGSAGIGPAAAAG</sequence>
<dbReference type="AlphaFoldDB" id="A0A0E1VX80"/>